<reference evidence="8" key="2">
    <citation type="journal article" date="2022" name="Microbiol. Resour. Announc.">
        <title>Whole-Genome Sequence of Entomortierella parvispora E1425, a Mucoromycotan Fungus Associated with Burkholderiaceae-Related Endosymbiotic Bacteria.</title>
        <authorList>
            <person name="Herlambang A."/>
            <person name="Guo Y."/>
            <person name="Takashima Y."/>
            <person name="Narisawa K."/>
            <person name="Ohta H."/>
            <person name="Nishizawa T."/>
        </authorList>
    </citation>
    <scope>NUCLEOTIDE SEQUENCE</scope>
    <source>
        <strain evidence="8">E1425</strain>
    </source>
</reference>
<keyword evidence="3" id="KW-0274">FAD</keyword>
<feature type="transmembrane region" description="Helical" evidence="6">
    <location>
        <begin position="6"/>
        <end position="27"/>
    </location>
</feature>
<dbReference type="OrthoDB" id="655030at2759"/>
<keyword evidence="4" id="KW-0560">Oxidoreductase</keyword>
<reference evidence="8" key="1">
    <citation type="submission" date="2021-11" db="EMBL/GenBank/DDBJ databases">
        <authorList>
            <person name="Herlambang A."/>
            <person name="Guo Y."/>
            <person name="Takashima Y."/>
            <person name="Nishizawa T."/>
        </authorList>
    </citation>
    <scope>NUCLEOTIDE SEQUENCE</scope>
    <source>
        <strain evidence="8">E1425</strain>
    </source>
</reference>
<keyword evidence="6" id="KW-1133">Transmembrane helix</keyword>
<evidence type="ECO:0000256" key="2">
    <source>
        <dbReference type="ARBA" id="ARBA00022630"/>
    </source>
</evidence>
<feature type="domain" description="FAD-binding" evidence="7">
    <location>
        <begin position="297"/>
        <end position="353"/>
    </location>
</feature>
<accession>A0A9P3HD79</accession>
<comment type="similarity">
    <text evidence="1">Belongs to the paxM FAD-dependent monooxygenase family.</text>
</comment>
<protein>
    <recommendedName>
        <fullName evidence="7">FAD-binding domain-containing protein</fullName>
    </recommendedName>
</protein>
<dbReference type="PANTHER" id="PTHR47356">
    <property type="entry name" value="FAD-DEPENDENT MONOOXYGENASE ASQG-RELATED"/>
    <property type="match status" value="1"/>
</dbReference>
<dbReference type="PRINTS" id="PR00420">
    <property type="entry name" value="RNGMNOXGNASE"/>
</dbReference>
<dbReference type="SUPFAM" id="SSF51905">
    <property type="entry name" value="FAD/NAD(P)-binding domain"/>
    <property type="match status" value="1"/>
</dbReference>
<dbReference type="InterPro" id="IPR036188">
    <property type="entry name" value="FAD/NAD-bd_sf"/>
</dbReference>
<name>A0A9P3HD79_9FUNG</name>
<comment type="caution">
    <text evidence="8">The sequence shown here is derived from an EMBL/GenBank/DDBJ whole genome shotgun (WGS) entry which is preliminary data.</text>
</comment>
<feature type="domain" description="FAD-binding" evidence="7">
    <location>
        <begin position="11"/>
        <end position="179"/>
    </location>
</feature>
<dbReference type="Gene3D" id="3.50.50.60">
    <property type="entry name" value="FAD/NAD(P)-binding domain"/>
    <property type="match status" value="1"/>
</dbReference>
<evidence type="ECO:0000259" key="7">
    <source>
        <dbReference type="Pfam" id="PF01494"/>
    </source>
</evidence>
<dbReference type="InterPro" id="IPR050562">
    <property type="entry name" value="FAD_mOase_fung"/>
</dbReference>
<evidence type="ECO:0000313" key="8">
    <source>
        <dbReference type="EMBL" id="GJJ74338.1"/>
    </source>
</evidence>
<evidence type="ECO:0000256" key="1">
    <source>
        <dbReference type="ARBA" id="ARBA00007992"/>
    </source>
</evidence>
<evidence type="ECO:0000313" key="9">
    <source>
        <dbReference type="Proteomes" id="UP000827284"/>
    </source>
</evidence>
<evidence type="ECO:0000256" key="5">
    <source>
        <dbReference type="SAM" id="MobiDB-lite"/>
    </source>
</evidence>
<keyword evidence="6" id="KW-0812">Transmembrane</keyword>
<dbReference type="EMBL" id="BQFW01000009">
    <property type="protein sequence ID" value="GJJ74338.1"/>
    <property type="molecule type" value="Genomic_DNA"/>
</dbReference>
<evidence type="ECO:0000256" key="6">
    <source>
        <dbReference type="SAM" id="Phobius"/>
    </source>
</evidence>
<proteinExistence type="inferred from homology"/>
<gene>
    <name evidence="8" type="ORF">EMPS_06696</name>
</gene>
<sequence length="468" mass="52057">MTSLSTAGPLVIIAGAGIGGLLLAQLLERAGISYHVFERAAKVKPLGAATTLRPTVLPIFEQLGMMEELERISVELETAQVRDEKLRVIGTVGMKRQREISGYQSLLFVRPDFYDLLLSRVTVAKISFGKKILKVEENEETGKVVIHCSDNSAYEGDILVGADGAYSAVRQNIYKKAKEQGVLPKSDSEDLIAGFTTMVGVTAPLDLDNYPDLKDGKCHSEFVIGGMSHSWALMQVPGARVAWACSLQYQDPEDAKRHMFKSSEWGSESIGPMLNEFRQQPSPYGGILGDIFDATPQDTISKVYLEHKMFETWFYKRSVLIGDACHKMLPAAGQGAVNALQDAVILANCLYDLKDNSQKSITDAFKSYYDQRYGYAKAHYESSKMYMKLIGGSNWTDKLARTIVLKYLPESILQRQLAKAASYRPQVNFLPQVEPRGSGPVLAQFPSKRYTREQQEKDKNEKKDPVVV</sequence>
<dbReference type="Pfam" id="PF01494">
    <property type="entry name" value="FAD_binding_3"/>
    <property type="match status" value="2"/>
</dbReference>
<evidence type="ECO:0000256" key="4">
    <source>
        <dbReference type="ARBA" id="ARBA00023002"/>
    </source>
</evidence>
<dbReference type="PANTHER" id="PTHR47356:SF2">
    <property type="entry name" value="FAD-BINDING DOMAIN-CONTAINING PROTEIN-RELATED"/>
    <property type="match status" value="1"/>
</dbReference>
<dbReference type="GO" id="GO:0071949">
    <property type="term" value="F:FAD binding"/>
    <property type="evidence" value="ECO:0007669"/>
    <property type="project" value="InterPro"/>
</dbReference>
<keyword evidence="9" id="KW-1185">Reference proteome</keyword>
<keyword evidence="2" id="KW-0285">Flavoprotein</keyword>
<organism evidence="8 9">
    <name type="scientific">Entomortierella parvispora</name>
    <dbReference type="NCBI Taxonomy" id="205924"/>
    <lineage>
        <taxon>Eukaryota</taxon>
        <taxon>Fungi</taxon>
        <taxon>Fungi incertae sedis</taxon>
        <taxon>Mucoromycota</taxon>
        <taxon>Mortierellomycotina</taxon>
        <taxon>Mortierellomycetes</taxon>
        <taxon>Mortierellales</taxon>
        <taxon>Mortierellaceae</taxon>
        <taxon>Entomortierella</taxon>
    </lineage>
</organism>
<evidence type="ECO:0000256" key="3">
    <source>
        <dbReference type="ARBA" id="ARBA00022827"/>
    </source>
</evidence>
<feature type="compositionally biased region" description="Basic and acidic residues" evidence="5">
    <location>
        <begin position="450"/>
        <end position="468"/>
    </location>
</feature>
<dbReference type="AlphaFoldDB" id="A0A9P3HD79"/>
<feature type="region of interest" description="Disordered" evidence="5">
    <location>
        <begin position="434"/>
        <end position="468"/>
    </location>
</feature>
<dbReference type="Proteomes" id="UP000827284">
    <property type="component" value="Unassembled WGS sequence"/>
</dbReference>
<dbReference type="InterPro" id="IPR002938">
    <property type="entry name" value="FAD-bd"/>
</dbReference>
<keyword evidence="6" id="KW-0472">Membrane</keyword>
<dbReference type="GO" id="GO:0004497">
    <property type="term" value="F:monooxygenase activity"/>
    <property type="evidence" value="ECO:0007669"/>
    <property type="project" value="InterPro"/>
</dbReference>